<comment type="caution">
    <text evidence="1">The sequence shown here is derived from an EMBL/GenBank/DDBJ whole genome shotgun (WGS) entry which is preliminary data.</text>
</comment>
<evidence type="ECO:0000313" key="2">
    <source>
        <dbReference type="Proteomes" id="UP001155059"/>
    </source>
</evidence>
<dbReference type="Gene3D" id="2.70.98.10">
    <property type="match status" value="1"/>
</dbReference>
<dbReference type="AlphaFoldDB" id="A0A9X1YWX0"/>
<dbReference type="GO" id="GO:0005975">
    <property type="term" value="P:carbohydrate metabolic process"/>
    <property type="evidence" value="ECO:0007669"/>
    <property type="project" value="InterPro"/>
</dbReference>
<organism evidence="1 2">
    <name type="scientific">Pseudomonas morbosilactucae</name>
    <dbReference type="NCBI Taxonomy" id="2938197"/>
    <lineage>
        <taxon>Bacteria</taxon>
        <taxon>Pseudomonadati</taxon>
        <taxon>Pseudomonadota</taxon>
        <taxon>Gammaproteobacteria</taxon>
        <taxon>Pseudomonadales</taxon>
        <taxon>Pseudomonadaceae</taxon>
        <taxon>Pseudomonas</taxon>
    </lineage>
</organism>
<proteinExistence type="predicted"/>
<dbReference type="Proteomes" id="UP001155059">
    <property type="component" value="Unassembled WGS sequence"/>
</dbReference>
<name>A0A9X1YWX0_9PSED</name>
<sequence>MSTRIPLYGALFGEQEKLLLESAAFTVRAWTYPSGVRALSLENSRGRLVVLPYQGQMIWSAVFDGCDLTMSHLFNQPRPSPTVIGTYGCFMFHSGLLRNGCPSPADDHALHGELPCAPMDSAWLEIGEDASGAYLRLGGSYEYAQGFGDRYLASPSVTLRDASALFEIALQVRNLASKPMDLMYMAHMNYAYVEGARLVEPLGAERIRLRSSVPAHVKPTPAWSAYMEQLSQDPAQLQCLDQPQLYDPEIVCFFDGVQADAGGRAHFLLNHPDGAGFYTGYRPDQFDHAARWILHNPDQQVAAFVLPATCEPEGYLAESAKGHVRSLVAGATADFSVTTGYLSPAERQALEQTLVR</sequence>
<dbReference type="GO" id="GO:0003824">
    <property type="term" value="F:catalytic activity"/>
    <property type="evidence" value="ECO:0007669"/>
    <property type="project" value="InterPro"/>
</dbReference>
<reference evidence="1 2" key="2">
    <citation type="journal article" date="2023" name="Plant Pathol.">
        <title>Dismantling and reorganizing Pseudomonas marginalis sensu#lato.</title>
        <authorList>
            <person name="Sawada H."/>
            <person name="Fujikawa T."/>
            <person name="Satou M."/>
        </authorList>
    </citation>
    <scope>NUCLEOTIDE SEQUENCE [LARGE SCALE GENOMIC DNA]</scope>
    <source>
        <strain evidence="1 2">MAFF 302030</strain>
    </source>
</reference>
<dbReference type="EMBL" id="JALQCW010000019">
    <property type="protein sequence ID" value="MCK9797935.1"/>
    <property type="molecule type" value="Genomic_DNA"/>
</dbReference>
<dbReference type="InterPro" id="IPR027839">
    <property type="entry name" value="DUF4432"/>
</dbReference>
<dbReference type="SUPFAM" id="SSF74650">
    <property type="entry name" value="Galactose mutarotase-like"/>
    <property type="match status" value="1"/>
</dbReference>
<accession>A0A9X1YWX0</accession>
<dbReference type="RefSeq" id="WP_268264931.1">
    <property type="nucleotide sequence ID" value="NZ_JALQCW010000019.1"/>
</dbReference>
<evidence type="ECO:0000313" key="1">
    <source>
        <dbReference type="EMBL" id="MCK9797935.1"/>
    </source>
</evidence>
<dbReference type="GO" id="GO:0030246">
    <property type="term" value="F:carbohydrate binding"/>
    <property type="evidence" value="ECO:0007669"/>
    <property type="project" value="InterPro"/>
</dbReference>
<dbReference type="InterPro" id="IPR014718">
    <property type="entry name" value="GH-type_carb-bd"/>
</dbReference>
<dbReference type="Pfam" id="PF14486">
    <property type="entry name" value="DUF4432"/>
    <property type="match status" value="1"/>
</dbReference>
<protein>
    <submittedName>
        <fullName evidence="1">Aldose 1-epimerase family protein</fullName>
    </submittedName>
</protein>
<dbReference type="CDD" id="cd09269">
    <property type="entry name" value="deoxyribose_mutarotase"/>
    <property type="match status" value="1"/>
</dbReference>
<reference evidence="1 2" key="1">
    <citation type="journal article" date="2022" name="Int. J. Syst. Evol. Microbiol.">
        <title>Pseudomonas aegrilactucae sp. nov. and Pseudomonas morbosilactucae sp. nov., pathogens causing bacterial rot of lettuce in Japan.</title>
        <authorList>
            <person name="Sawada H."/>
            <person name="Fujikawa T."/>
            <person name="Satou M."/>
        </authorList>
    </citation>
    <scope>NUCLEOTIDE SEQUENCE [LARGE SCALE GENOMIC DNA]</scope>
    <source>
        <strain evidence="1 2">MAFF 302030</strain>
    </source>
</reference>
<gene>
    <name evidence="1" type="ORF">M1B34_09395</name>
</gene>
<dbReference type="InterPro" id="IPR011013">
    <property type="entry name" value="Gal_mutarotase_sf_dom"/>
</dbReference>